<dbReference type="SUPFAM" id="SSF53448">
    <property type="entry name" value="Nucleotide-diphospho-sugar transferases"/>
    <property type="match status" value="1"/>
</dbReference>
<name>A0ABU4JGJ1_9FLAO</name>
<feature type="domain" description="Glycosyltransferase 2-like" evidence="1">
    <location>
        <begin position="3"/>
        <end position="126"/>
    </location>
</feature>
<accession>A0ABU4JGJ1</accession>
<dbReference type="EC" id="2.4.-.-" evidence="2"/>
<sequence length="287" mass="32785">MITVIIPSYNRAHLLPEIIPSYLQGAVSRVVLVDDCSIDNTKEVIKKLQVEIPILDYIRLDKNSRQAYAKNVAIETVETPWIYFGDDDSVLYPNSLKFLLQTCQEYDADICGAKALYMNDDEIDLEKNVAIHNILLPTGKLIADLNTLETNFQYSVVQPISVPIVHASALVKTDVAKRIKFDPSYIGNSYREETDFFLRSFLEGSKIMYDSRAVQINLPRKKAKGGSHSSGKIKWYYYTVVNNHRFMNKNWSSVQKKLAIKTPQMIMEIKFLYNLFLGASKNIISKL</sequence>
<keyword evidence="2" id="KW-0808">Transferase</keyword>
<evidence type="ECO:0000313" key="2">
    <source>
        <dbReference type="EMBL" id="MDW8548794.1"/>
    </source>
</evidence>
<dbReference type="InterPro" id="IPR050834">
    <property type="entry name" value="Glycosyltransf_2"/>
</dbReference>
<dbReference type="Proteomes" id="UP001204439">
    <property type="component" value="Unassembled WGS sequence"/>
</dbReference>
<dbReference type="PANTHER" id="PTHR43685">
    <property type="entry name" value="GLYCOSYLTRANSFERASE"/>
    <property type="match status" value="1"/>
</dbReference>
<comment type="caution">
    <text evidence="2">The sequence shown here is derived from an EMBL/GenBank/DDBJ whole genome shotgun (WGS) entry which is preliminary data.</text>
</comment>
<keyword evidence="3" id="KW-1185">Reference proteome</keyword>
<evidence type="ECO:0000313" key="3">
    <source>
        <dbReference type="Proteomes" id="UP001204439"/>
    </source>
</evidence>
<dbReference type="CDD" id="cd00761">
    <property type="entry name" value="Glyco_tranf_GTA_type"/>
    <property type="match status" value="1"/>
</dbReference>
<gene>
    <name evidence="2" type="ORF">NG800_007715</name>
</gene>
<organism evidence="2 3">
    <name type="scientific">Epilithonimonas ginsengisoli</name>
    <dbReference type="NCBI Taxonomy" id="1245592"/>
    <lineage>
        <taxon>Bacteria</taxon>
        <taxon>Pseudomonadati</taxon>
        <taxon>Bacteroidota</taxon>
        <taxon>Flavobacteriia</taxon>
        <taxon>Flavobacteriales</taxon>
        <taxon>Weeksellaceae</taxon>
        <taxon>Chryseobacterium group</taxon>
        <taxon>Epilithonimonas</taxon>
    </lineage>
</organism>
<reference evidence="2 3" key="1">
    <citation type="submission" date="2023-11" db="EMBL/GenBank/DDBJ databases">
        <title>First isolation, identification, and characterization of non-pathogenic Epilithonimonas ginsengisoli isolated from diseased farmed rainbow trout (Oncorhynchus mykiss) in Chile.</title>
        <authorList>
            <person name="Miranda C.D."/>
            <person name="Irgang R."/>
            <person name="Concha C."/>
            <person name="Rojas R."/>
            <person name="Avendano R."/>
        </authorList>
    </citation>
    <scope>NUCLEOTIDE SEQUENCE [LARGE SCALE GENOMIC DNA]</scope>
    <source>
        <strain evidence="2 3">FP99</strain>
    </source>
</reference>
<dbReference type="EMBL" id="JAMXLT020000011">
    <property type="protein sequence ID" value="MDW8548794.1"/>
    <property type="molecule type" value="Genomic_DNA"/>
</dbReference>
<evidence type="ECO:0000259" key="1">
    <source>
        <dbReference type="Pfam" id="PF00535"/>
    </source>
</evidence>
<dbReference type="GO" id="GO:0016757">
    <property type="term" value="F:glycosyltransferase activity"/>
    <property type="evidence" value="ECO:0007669"/>
    <property type="project" value="UniProtKB-KW"/>
</dbReference>
<protein>
    <submittedName>
        <fullName evidence="2">Glycosyltransferase</fullName>
        <ecNumber evidence="2">2.4.-.-</ecNumber>
    </submittedName>
</protein>
<dbReference type="Gene3D" id="3.90.550.10">
    <property type="entry name" value="Spore Coat Polysaccharide Biosynthesis Protein SpsA, Chain A"/>
    <property type="match status" value="1"/>
</dbReference>
<dbReference type="PANTHER" id="PTHR43685:SF2">
    <property type="entry name" value="GLYCOSYLTRANSFERASE 2-LIKE DOMAIN-CONTAINING PROTEIN"/>
    <property type="match status" value="1"/>
</dbReference>
<dbReference type="InterPro" id="IPR001173">
    <property type="entry name" value="Glyco_trans_2-like"/>
</dbReference>
<dbReference type="InterPro" id="IPR029044">
    <property type="entry name" value="Nucleotide-diphossugar_trans"/>
</dbReference>
<keyword evidence="2" id="KW-0328">Glycosyltransferase</keyword>
<proteinExistence type="predicted"/>
<dbReference type="Pfam" id="PF00535">
    <property type="entry name" value="Glycos_transf_2"/>
    <property type="match status" value="1"/>
</dbReference>
<dbReference type="RefSeq" id="WP_063968355.1">
    <property type="nucleotide sequence ID" value="NZ_JAMXLT020000011.1"/>
</dbReference>